<sequence length="26" mass="3061">MLQMRATLAFLGQTLTYNTSCQRRQK</sequence>
<organism evidence="1 2">
    <name type="scientific">Saccharomyces cerevisiae (strain Lalvin EC1118 / Prise de mousse)</name>
    <name type="common">Baker's yeast</name>
    <dbReference type="NCBI Taxonomy" id="643680"/>
    <lineage>
        <taxon>Eukaryota</taxon>
        <taxon>Fungi</taxon>
        <taxon>Dikarya</taxon>
        <taxon>Ascomycota</taxon>
        <taxon>Saccharomycotina</taxon>
        <taxon>Saccharomycetes</taxon>
        <taxon>Saccharomycetales</taxon>
        <taxon>Saccharomycetaceae</taxon>
        <taxon>Saccharomyces</taxon>
    </lineage>
</organism>
<gene>
    <name evidence="1" type="ORF">EC1118_1O4_3774g</name>
</gene>
<evidence type="ECO:0000313" key="2">
    <source>
        <dbReference type="Proteomes" id="UP000000286"/>
    </source>
</evidence>
<dbReference type="EMBL" id="FN394216">
    <property type="protein sequence ID" value="CAY86449.1"/>
    <property type="molecule type" value="Genomic_DNA"/>
</dbReference>
<name>C8ZGS0_YEAS8</name>
<protein>
    <submittedName>
        <fullName evidence="1">EC1118_1O4_3774p</fullName>
    </submittedName>
</protein>
<dbReference type="AlphaFoldDB" id="C8ZGS0"/>
<reference evidence="1 2" key="1">
    <citation type="journal article" date="2009" name="Proc. Natl. Acad. Sci. U.S.A.">
        <title>Eukaryote-to-eukaryote gene transfer events revealed by the genome sequence of the wine yeast Saccharomyces cerevisiae EC1118.</title>
        <authorList>
            <person name="Novo M."/>
            <person name="Bigey F."/>
            <person name="Beyne E."/>
            <person name="Galeote V."/>
            <person name="Gavory F."/>
            <person name="Mallet S."/>
            <person name="Cambot B."/>
            <person name="Legras J.L."/>
            <person name="Wincker P."/>
            <person name="Casaregola S."/>
            <person name="Dequin S."/>
        </authorList>
    </citation>
    <scope>NUCLEOTIDE SEQUENCE [LARGE SCALE GENOMIC DNA]</scope>
    <source>
        <strain evidence="2">Lalvin EC1118 / Prise de mousse</strain>
    </source>
</reference>
<accession>C8ZGS0</accession>
<dbReference type="HOGENOM" id="CLU_3417332_0_0_1"/>
<dbReference type="Proteomes" id="UP000000286">
    <property type="component" value="Chromosome XV"/>
</dbReference>
<evidence type="ECO:0000313" key="1">
    <source>
        <dbReference type="EMBL" id="CAY86449.1"/>
    </source>
</evidence>
<proteinExistence type="predicted"/>